<evidence type="ECO:0000256" key="1">
    <source>
        <dbReference type="SAM" id="Phobius"/>
    </source>
</evidence>
<organism evidence="2 3">
    <name type="scientific">Periweissella beninensis</name>
    <dbReference type="NCBI Taxonomy" id="504936"/>
    <lineage>
        <taxon>Bacteria</taxon>
        <taxon>Bacillati</taxon>
        <taxon>Bacillota</taxon>
        <taxon>Bacilli</taxon>
        <taxon>Lactobacillales</taxon>
        <taxon>Lactobacillaceae</taxon>
        <taxon>Periweissella</taxon>
    </lineage>
</organism>
<feature type="transmembrane region" description="Helical" evidence="1">
    <location>
        <begin position="68"/>
        <end position="87"/>
    </location>
</feature>
<name>A0ABT0VH96_9LACO</name>
<reference evidence="2" key="1">
    <citation type="submission" date="2021-04" db="EMBL/GenBank/DDBJ databases">
        <title>Taxonomic assessment of Weissella genus.</title>
        <authorList>
            <person name="Fanelli F."/>
            <person name="Chieffi D."/>
            <person name="Dell'Aquila A."/>
            <person name="Gyu-Sung C."/>
            <person name="Franz C.M.A.P."/>
            <person name="Fusco V."/>
        </authorList>
    </citation>
    <scope>NUCLEOTIDE SEQUENCE</scope>
    <source>
        <strain evidence="2">LMG 25373</strain>
    </source>
</reference>
<evidence type="ECO:0000313" key="3">
    <source>
        <dbReference type="Proteomes" id="UP001057481"/>
    </source>
</evidence>
<feature type="transmembrane region" description="Helical" evidence="1">
    <location>
        <begin position="146"/>
        <end position="165"/>
    </location>
</feature>
<keyword evidence="1" id="KW-1133">Transmembrane helix</keyword>
<feature type="transmembrane region" description="Helical" evidence="1">
    <location>
        <begin position="92"/>
        <end position="115"/>
    </location>
</feature>
<gene>
    <name evidence="2" type="ORF">KAK10_04740</name>
</gene>
<evidence type="ECO:0000313" key="2">
    <source>
        <dbReference type="EMBL" id="MCM2437217.1"/>
    </source>
</evidence>
<dbReference type="Proteomes" id="UP001057481">
    <property type="component" value="Unassembled WGS sequence"/>
</dbReference>
<feature type="transmembrane region" description="Helical" evidence="1">
    <location>
        <begin position="270"/>
        <end position="287"/>
    </location>
</feature>
<keyword evidence="1" id="KW-0472">Membrane</keyword>
<feature type="transmembrane region" description="Helical" evidence="1">
    <location>
        <begin position="294"/>
        <end position="315"/>
    </location>
</feature>
<dbReference type="EMBL" id="JAGMVS010000059">
    <property type="protein sequence ID" value="MCM2437217.1"/>
    <property type="molecule type" value="Genomic_DNA"/>
</dbReference>
<evidence type="ECO:0008006" key="4">
    <source>
        <dbReference type="Google" id="ProtNLM"/>
    </source>
</evidence>
<proteinExistence type="predicted"/>
<sequence>MKKNIKVSGILFLVAVIIILPQLAQHALILGPDALFHFNRFFDTEQQIAHGNLQYFITTYGFSQSGRIVNALYGPYIAYFNGFLLYILKSWFWYQIISSIFVCFISGVSMYYLLIRNKINYYYALFIAVLYMLTYGVTAWITTQQFIAWGAMLVPLGLAVATRLISAPQKPINVVEMSLVTTLFIQTHVLSSLILIFIYIIFFVISLFRVTDKYKLWRSLVVAIGITSLLTSNIWVILLAAYHGNHLMSPFLNLFPLKFGVINFPTDNKLLYPFAIIFILQIGTLFFKITNVSFLNRVVTILGAVLIICTLPILPWNYLFTHLPFISILQFPFRFFPFAEALLLLGFGLTLNNLTLAKPVNNIRKFQ</sequence>
<feature type="transmembrane region" description="Helical" evidence="1">
    <location>
        <begin position="185"/>
        <end position="208"/>
    </location>
</feature>
<dbReference type="RefSeq" id="WP_205144350.1">
    <property type="nucleotide sequence ID" value="NZ_JAFBDN010000035.1"/>
</dbReference>
<accession>A0ABT0VH96</accession>
<feature type="transmembrane region" description="Helical" evidence="1">
    <location>
        <begin position="220"/>
        <end position="242"/>
    </location>
</feature>
<keyword evidence="1" id="KW-0812">Transmembrane</keyword>
<keyword evidence="3" id="KW-1185">Reference proteome</keyword>
<comment type="caution">
    <text evidence="2">The sequence shown here is derived from an EMBL/GenBank/DDBJ whole genome shotgun (WGS) entry which is preliminary data.</text>
</comment>
<feature type="transmembrane region" description="Helical" evidence="1">
    <location>
        <begin position="335"/>
        <end position="357"/>
    </location>
</feature>
<feature type="transmembrane region" description="Helical" evidence="1">
    <location>
        <begin position="121"/>
        <end position="141"/>
    </location>
</feature>
<protein>
    <recommendedName>
        <fullName evidence="4">YfhO family protein</fullName>
    </recommendedName>
</protein>